<sequence length="188" mass="20976">MRMPIQRPTKYPFRQWPMMPNPMHHQPRGFGQLFSKLFGFGGNHAPFQGGIGFGSHGFNFPNMFGSGFQPGVGPQMFGGASGFSNLLGNFSSGGLPGMLNNIQKAIGIAQQIGPMVQQYGPFIKNMPAMLKMMKELNSIDSNETNDSENENSDSDEHMQHQEEQLFIHKTTNKPKELKTRPSKPKLYI</sequence>
<feature type="region of interest" description="Disordered" evidence="1">
    <location>
        <begin position="140"/>
        <end position="188"/>
    </location>
</feature>
<evidence type="ECO:0000256" key="1">
    <source>
        <dbReference type="SAM" id="MobiDB-lite"/>
    </source>
</evidence>
<dbReference type="Pfam" id="PF14181">
    <property type="entry name" value="YqfQ"/>
    <property type="match status" value="1"/>
</dbReference>
<feature type="compositionally biased region" description="Basic and acidic residues" evidence="1">
    <location>
        <begin position="154"/>
        <end position="166"/>
    </location>
</feature>
<evidence type="ECO:0008006" key="4">
    <source>
        <dbReference type="Google" id="ProtNLM"/>
    </source>
</evidence>
<name>A0A8J8GBU5_9BACI</name>
<dbReference type="EMBL" id="JABTTE010000001">
    <property type="protein sequence ID" value="NSL50306.1"/>
    <property type="molecule type" value="Genomic_DNA"/>
</dbReference>
<reference evidence="2" key="1">
    <citation type="submission" date="2020-06" db="EMBL/GenBank/DDBJ databases">
        <title>A novel thermopfilic bacterium from Erzurum, Turkey.</title>
        <authorList>
            <person name="Adiguzel A."/>
            <person name="Ay H."/>
            <person name="Baltaci M.O."/>
        </authorList>
    </citation>
    <scope>NUCLEOTIDE SEQUENCE</scope>
    <source>
        <strain evidence="2">P2</strain>
    </source>
</reference>
<feature type="compositionally biased region" description="Acidic residues" evidence="1">
    <location>
        <begin position="143"/>
        <end position="153"/>
    </location>
</feature>
<dbReference type="AlphaFoldDB" id="A0A8J8GBU5"/>
<evidence type="ECO:0000313" key="3">
    <source>
        <dbReference type="Proteomes" id="UP000625804"/>
    </source>
</evidence>
<dbReference type="InterPro" id="IPR025571">
    <property type="entry name" value="YqfQ"/>
</dbReference>
<comment type="caution">
    <text evidence="2">The sequence shown here is derived from an EMBL/GenBank/DDBJ whole genome shotgun (WGS) entry which is preliminary data.</text>
</comment>
<accession>A0A8J8GBU5</accession>
<protein>
    <recommendedName>
        <fullName evidence="4">YqfQ-like protein</fullName>
    </recommendedName>
</protein>
<evidence type="ECO:0000313" key="2">
    <source>
        <dbReference type="EMBL" id="NSL50306.1"/>
    </source>
</evidence>
<keyword evidence="3" id="KW-1185">Reference proteome</keyword>
<dbReference type="Proteomes" id="UP000625804">
    <property type="component" value="Unassembled WGS sequence"/>
</dbReference>
<gene>
    <name evidence="2" type="ORF">HR057_00830</name>
</gene>
<proteinExistence type="predicted"/>
<organism evidence="2 3">
    <name type="scientific">Calidifontibacillus erzurumensis</name>
    <dbReference type="NCBI Taxonomy" id="2741433"/>
    <lineage>
        <taxon>Bacteria</taxon>
        <taxon>Bacillati</taxon>
        <taxon>Bacillota</taxon>
        <taxon>Bacilli</taxon>
        <taxon>Bacillales</taxon>
        <taxon>Bacillaceae</taxon>
        <taxon>Calidifontibacillus/Schinkia group</taxon>
        <taxon>Calidifontibacillus</taxon>
    </lineage>
</organism>